<evidence type="ECO:0000313" key="5">
    <source>
        <dbReference type="Proteomes" id="UP000249890"/>
    </source>
</evidence>
<dbReference type="InterPro" id="IPR050624">
    <property type="entry name" value="HTH-type_Tx_Regulator"/>
</dbReference>
<sequence>MTKVDRRIRKSQEAIKTAVIELMTEKNFDDITLQDISDRADVSRGTIYLHYVDKYDLLNKLIDGHMNELQEICKSVADLEWKDSIIPWFKYLERNYLFFSTMLASKGAAQFRNRLVEYLTEDFKEEVQLSKVRNSINEDIILQYVVMSYVGVVEWWIKNGMPHPPEVMSEQLGFLIEMNLG</sequence>
<dbReference type="InterPro" id="IPR039532">
    <property type="entry name" value="TetR_C_Firmicutes"/>
</dbReference>
<dbReference type="InterPro" id="IPR009057">
    <property type="entry name" value="Homeodomain-like_sf"/>
</dbReference>
<evidence type="ECO:0000256" key="1">
    <source>
        <dbReference type="ARBA" id="ARBA00023125"/>
    </source>
</evidence>
<dbReference type="InterPro" id="IPR001647">
    <property type="entry name" value="HTH_TetR"/>
</dbReference>
<dbReference type="SUPFAM" id="SSF46689">
    <property type="entry name" value="Homeodomain-like"/>
    <property type="match status" value="1"/>
</dbReference>
<dbReference type="Gene3D" id="1.10.357.10">
    <property type="entry name" value="Tetracycline Repressor, domain 2"/>
    <property type="match status" value="1"/>
</dbReference>
<dbReference type="PROSITE" id="PS50977">
    <property type="entry name" value="HTH_TETR_2"/>
    <property type="match status" value="1"/>
</dbReference>
<reference evidence="4 5" key="1">
    <citation type="submission" date="2017-06" db="EMBL/GenBank/DDBJ databases">
        <title>Complete genome sequence of Paenibacillus donghaensis KCTC 13049T isolated from East Sea sediment, South Korea.</title>
        <authorList>
            <person name="Jung B.K."/>
            <person name="Hong S.-J."/>
            <person name="Shin J.-H."/>
        </authorList>
    </citation>
    <scope>NUCLEOTIDE SEQUENCE [LARGE SCALE GENOMIC DNA]</scope>
    <source>
        <strain evidence="4 5">KCTC 13049</strain>
    </source>
</reference>
<dbReference type="EMBL" id="CP021780">
    <property type="protein sequence ID" value="ASA21527.1"/>
    <property type="molecule type" value="Genomic_DNA"/>
</dbReference>
<evidence type="ECO:0000259" key="3">
    <source>
        <dbReference type="PROSITE" id="PS50977"/>
    </source>
</evidence>
<organism evidence="4 5">
    <name type="scientific">Paenibacillus donghaensis</name>
    <dbReference type="NCBI Taxonomy" id="414771"/>
    <lineage>
        <taxon>Bacteria</taxon>
        <taxon>Bacillati</taxon>
        <taxon>Bacillota</taxon>
        <taxon>Bacilli</taxon>
        <taxon>Bacillales</taxon>
        <taxon>Paenibacillaceae</taxon>
        <taxon>Paenibacillus</taxon>
    </lineage>
</organism>
<dbReference type="Pfam" id="PF14278">
    <property type="entry name" value="TetR_C_8"/>
    <property type="match status" value="1"/>
</dbReference>
<protein>
    <submittedName>
        <fullName evidence="4">TetR family transcriptional regulator</fullName>
    </submittedName>
</protein>
<keyword evidence="1 2" id="KW-0238">DNA-binding</keyword>
<feature type="DNA-binding region" description="H-T-H motif" evidence="2">
    <location>
        <begin position="32"/>
        <end position="51"/>
    </location>
</feature>
<dbReference type="Proteomes" id="UP000249890">
    <property type="component" value="Chromosome"/>
</dbReference>
<dbReference type="PANTHER" id="PTHR43479:SF7">
    <property type="entry name" value="TETR-FAMILY TRANSCRIPTIONAL REGULATOR"/>
    <property type="match status" value="1"/>
</dbReference>
<dbReference type="AlphaFoldDB" id="A0A2Z2K8E9"/>
<evidence type="ECO:0000256" key="2">
    <source>
        <dbReference type="PROSITE-ProRule" id="PRU00335"/>
    </source>
</evidence>
<dbReference type="Pfam" id="PF00440">
    <property type="entry name" value="TetR_N"/>
    <property type="match status" value="1"/>
</dbReference>
<dbReference type="PANTHER" id="PTHR43479">
    <property type="entry name" value="ACREF/ENVCD OPERON REPRESSOR-RELATED"/>
    <property type="match status" value="1"/>
</dbReference>
<gene>
    <name evidence="4" type="ORF">B9T62_12505</name>
</gene>
<evidence type="ECO:0000313" key="4">
    <source>
        <dbReference type="EMBL" id="ASA21527.1"/>
    </source>
</evidence>
<dbReference type="KEGG" id="pdh:B9T62_12505"/>
<feature type="domain" description="HTH tetR-type" evidence="3">
    <location>
        <begin position="9"/>
        <end position="69"/>
    </location>
</feature>
<name>A0A2Z2K8E9_9BACL</name>
<accession>A0A2Z2K8E9</accession>
<dbReference type="OrthoDB" id="9810250at2"/>
<dbReference type="PRINTS" id="PR00455">
    <property type="entry name" value="HTHTETR"/>
</dbReference>
<dbReference type="RefSeq" id="WP_087915535.1">
    <property type="nucleotide sequence ID" value="NZ_CP021780.1"/>
</dbReference>
<proteinExistence type="predicted"/>
<keyword evidence="5" id="KW-1185">Reference proteome</keyword>
<dbReference type="GO" id="GO:0003677">
    <property type="term" value="F:DNA binding"/>
    <property type="evidence" value="ECO:0007669"/>
    <property type="project" value="UniProtKB-UniRule"/>
</dbReference>